<keyword evidence="3" id="KW-1185">Reference proteome</keyword>
<accession>A0A9N8D8T3</accession>
<dbReference type="EMBL" id="CAICTM010000018">
    <property type="protein sequence ID" value="CAB9497325.1"/>
    <property type="molecule type" value="Genomic_DNA"/>
</dbReference>
<keyword evidence="1" id="KW-0732">Signal</keyword>
<protein>
    <submittedName>
        <fullName evidence="2">Uncharacterized protein</fullName>
    </submittedName>
</protein>
<evidence type="ECO:0000313" key="3">
    <source>
        <dbReference type="Proteomes" id="UP001153069"/>
    </source>
</evidence>
<comment type="caution">
    <text evidence="2">The sequence shown here is derived from an EMBL/GenBank/DDBJ whole genome shotgun (WGS) entry which is preliminary data.</text>
</comment>
<organism evidence="2 3">
    <name type="scientific">Seminavis robusta</name>
    <dbReference type="NCBI Taxonomy" id="568900"/>
    <lineage>
        <taxon>Eukaryota</taxon>
        <taxon>Sar</taxon>
        <taxon>Stramenopiles</taxon>
        <taxon>Ochrophyta</taxon>
        <taxon>Bacillariophyta</taxon>
        <taxon>Bacillariophyceae</taxon>
        <taxon>Bacillariophycidae</taxon>
        <taxon>Naviculales</taxon>
        <taxon>Naviculaceae</taxon>
        <taxon>Seminavis</taxon>
    </lineage>
</organism>
<sequence length="203" mass="21528">MTASASIFIGALLIALPFATGSAANAHNIRGSDGISPGFPFPASESGTHGLLNPKEIFQEGMEDGRCKSLGFLYHGGKCASVSDDVCQDFQHDVDVVTTSTKVLLVVANSDDPSLVYYEKLHQPGSLFQITAIDGNADLPGTFIVSVFESSHDPRVGVAVSRGRMVQTMVLNADCRSDLTETPTRPVQLVFTARSPLKKNAAS</sequence>
<dbReference type="AlphaFoldDB" id="A0A9N8D8T3"/>
<gene>
    <name evidence="2" type="ORF">SEMRO_18_G012760.1</name>
</gene>
<proteinExistence type="predicted"/>
<name>A0A9N8D8T3_9STRA</name>
<feature type="chain" id="PRO_5040197626" evidence="1">
    <location>
        <begin position="24"/>
        <end position="203"/>
    </location>
</feature>
<reference evidence="2" key="1">
    <citation type="submission" date="2020-06" db="EMBL/GenBank/DDBJ databases">
        <authorList>
            <consortium name="Plant Systems Biology data submission"/>
        </authorList>
    </citation>
    <scope>NUCLEOTIDE SEQUENCE</scope>
    <source>
        <strain evidence="2">D6</strain>
    </source>
</reference>
<evidence type="ECO:0000256" key="1">
    <source>
        <dbReference type="SAM" id="SignalP"/>
    </source>
</evidence>
<feature type="signal peptide" evidence="1">
    <location>
        <begin position="1"/>
        <end position="23"/>
    </location>
</feature>
<dbReference type="Proteomes" id="UP001153069">
    <property type="component" value="Unassembled WGS sequence"/>
</dbReference>
<evidence type="ECO:0000313" key="2">
    <source>
        <dbReference type="EMBL" id="CAB9497325.1"/>
    </source>
</evidence>